<keyword evidence="8" id="KW-1185">Reference proteome</keyword>
<dbReference type="InterPro" id="IPR016169">
    <property type="entry name" value="FAD-bd_PCMH_sub2"/>
</dbReference>
<dbReference type="PANTHER" id="PTHR42973:SF39">
    <property type="entry name" value="FAD-BINDING PCMH-TYPE DOMAIN-CONTAINING PROTEIN"/>
    <property type="match status" value="1"/>
</dbReference>
<keyword evidence="3" id="KW-0285">Flavoprotein</keyword>
<dbReference type="Pfam" id="PF08031">
    <property type="entry name" value="BBE"/>
    <property type="match status" value="1"/>
</dbReference>
<sequence length="476" mass="51577">MAPNFEDLRALLKEGDVLVPGDAGYDDSLKRWSATSVKPAAAVARPKNASEASAIVKFATKNSVPLQVRGGGHNPSGESSAATPETMILDLAHMCSVSVDPSAQTVTYGGGCTWEDVDNALWEHKLATIGGTVSHTGVGGLVLGGGYGMLSGRHGMAVDVLVSCEVVLANGDVVTASEDENADLFWALRGAGSSFGVVTHFTSRAFPQGEVWGGLMAWPFDFLPQLVDFVNEYHGKIDGDQWFMPMVMCDRATGARLCGASVFYNGSAEDGQAFYKPLLDLQPRLMDTTAKIPYPVVNTMTNPMATPGRRYMFGGANFTCPLDLQTMKDAAEEYYNGVNKPGNEEIRTSAFALEVIPQGKIIEYGKEDKTSFAGRAGKYTVVLIMSWDNEDRDQEARDIATKVSGVFKAKYGKRDAEAEGADTYYNYLNPDVPTDRAAMKTGRLFGNKAPRLRELKAKYDPTNVFFKNVNLMPLEN</sequence>
<evidence type="ECO:0000256" key="3">
    <source>
        <dbReference type="ARBA" id="ARBA00022630"/>
    </source>
</evidence>
<comment type="caution">
    <text evidence="7">The sequence shown here is derived from an EMBL/GenBank/DDBJ whole genome shotgun (WGS) entry which is preliminary data.</text>
</comment>
<dbReference type="InterPro" id="IPR016167">
    <property type="entry name" value="FAD-bd_PCMH_sub1"/>
</dbReference>
<dbReference type="Pfam" id="PF01565">
    <property type="entry name" value="FAD_binding_4"/>
    <property type="match status" value="1"/>
</dbReference>
<dbReference type="InterPro" id="IPR050416">
    <property type="entry name" value="FAD-linked_Oxidoreductase"/>
</dbReference>
<dbReference type="Gene3D" id="3.30.465.10">
    <property type="match status" value="1"/>
</dbReference>
<evidence type="ECO:0000256" key="2">
    <source>
        <dbReference type="ARBA" id="ARBA00005466"/>
    </source>
</evidence>
<evidence type="ECO:0000313" key="8">
    <source>
        <dbReference type="Proteomes" id="UP000829685"/>
    </source>
</evidence>
<protein>
    <recommendedName>
        <fullName evidence="6">FAD-binding PCMH-type domain-containing protein</fullName>
    </recommendedName>
</protein>
<dbReference type="InterPro" id="IPR012951">
    <property type="entry name" value="BBE"/>
</dbReference>
<evidence type="ECO:0000256" key="4">
    <source>
        <dbReference type="ARBA" id="ARBA00022827"/>
    </source>
</evidence>
<dbReference type="GO" id="GO:0071949">
    <property type="term" value="F:FAD binding"/>
    <property type="evidence" value="ECO:0007669"/>
    <property type="project" value="InterPro"/>
</dbReference>
<dbReference type="InterPro" id="IPR006094">
    <property type="entry name" value="Oxid_FAD_bind_N"/>
</dbReference>
<evidence type="ECO:0000259" key="6">
    <source>
        <dbReference type="PROSITE" id="PS51387"/>
    </source>
</evidence>
<dbReference type="Gene3D" id="3.40.462.20">
    <property type="match status" value="1"/>
</dbReference>
<dbReference type="InterPro" id="IPR016166">
    <property type="entry name" value="FAD-bd_PCMH"/>
</dbReference>
<evidence type="ECO:0000256" key="1">
    <source>
        <dbReference type="ARBA" id="ARBA00001974"/>
    </source>
</evidence>
<dbReference type="PROSITE" id="PS51387">
    <property type="entry name" value="FAD_PCMH"/>
    <property type="match status" value="1"/>
</dbReference>
<dbReference type="InterPro" id="IPR036318">
    <property type="entry name" value="FAD-bd_PCMH-like_sf"/>
</dbReference>
<keyword evidence="4" id="KW-0274">FAD</keyword>
<dbReference type="PANTHER" id="PTHR42973">
    <property type="entry name" value="BINDING OXIDOREDUCTASE, PUTATIVE (AFU_ORTHOLOGUE AFUA_1G17690)-RELATED"/>
    <property type="match status" value="1"/>
</dbReference>
<organism evidence="7 8">
    <name type="scientific">Neoarthrinium moseri</name>
    <dbReference type="NCBI Taxonomy" id="1658444"/>
    <lineage>
        <taxon>Eukaryota</taxon>
        <taxon>Fungi</taxon>
        <taxon>Dikarya</taxon>
        <taxon>Ascomycota</taxon>
        <taxon>Pezizomycotina</taxon>
        <taxon>Sordariomycetes</taxon>
        <taxon>Xylariomycetidae</taxon>
        <taxon>Amphisphaeriales</taxon>
        <taxon>Apiosporaceae</taxon>
        <taxon>Neoarthrinium</taxon>
    </lineage>
</organism>
<keyword evidence="5" id="KW-0560">Oxidoreductase</keyword>
<dbReference type="SUPFAM" id="SSF56176">
    <property type="entry name" value="FAD-binding/transporter-associated domain-like"/>
    <property type="match status" value="1"/>
</dbReference>
<comment type="similarity">
    <text evidence="2">Belongs to the oxygen-dependent FAD-linked oxidoreductase family.</text>
</comment>
<reference evidence="7" key="1">
    <citation type="submission" date="2021-03" db="EMBL/GenBank/DDBJ databases">
        <title>Revisited historic fungal species revealed as producer of novel bioactive compounds through whole genome sequencing and comparative genomics.</title>
        <authorList>
            <person name="Vignolle G.A."/>
            <person name="Hochenegger N."/>
            <person name="Mach R.L."/>
            <person name="Mach-Aigner A.R."/>
            <person name="Javad Rahimi M."/>
            <person name="Salim K.A."/>
            <person name="Chan C.M."/>
            <person name="Lim L.B.L."/>
            <person name="Cai F."/>
            <person name="Druzhinina I.S."/>
            <person name="U'Ren J.M."/>
            <person name="Derntl C."/>
        </authorList>
    </citation>
    <scope>NUCLEOTIDE SEQUENCE</scope>
    <source>
        <strain evidence="7">TUCIM 5799</strain>
    </source>
</reference>
<comment type="cofactor">
    <cofactor evidence="1">
        <name>FAD</name>
        <dbReference type="ChEBI" id="CHEBI:57692"/>
    </cofactor>
</comment>
<dbReference type="EMBL" id="JAFIMR010000019">
    <property type="protein sequence ID" value="KAI1867073.1"/>
    <property type="molecule type" value="Genomic_DNA"/>
</dbReference>
<dbReference type="AlphaFoldDB" id="A0A9Q0ANI4"/>
<feature type="domain" description="FAD-binding PCMH-type" evidence="6">
    <location>
        <begin position="35"/>
        <end position="208"/>
    </location>
</feature>
<evidence type="ECO:0000313" key="7">
    <source>
        <dbReference type="EMBL" id="KAI1867073.1"/>
    </source>
</evidence>
<accession>A0A9Q0ANI4</accession>
<proteinExistence type="inferred from homology"/>
<dbReference type="Proteomes" id="UP000829685">
    <property type="component" value="Unassembled WGS sequence"/>
</dbReference>
<evidence type="ECO:0000256" key="5">
    <source>
        <dbReference type="ARBA" id="ARBA00023002"/>
    </source>
</evidence>
<name>A0A9Q0ANI4_9PEZI</name>
<dbReference type="Gene3D" id="3.30.43.10">
    <property type="entry name" value="Uridine Diphospho-n-acetylenolpyruvylglucosamine Reductase, domain 2"/>
    <property type="match status" value="1"/>
</dbReference>
<dbReference type="GO" id="GO:0016491">
    <property type="term" value="F:oxidoreductase activity"/>
    <property type="evidence" value="ECO:0007669"/>
    <property type="project" value="UniProtKB-KW"/>
</dbReference>
<gene>
    <name evidence="7" type="ORF">JX265_007649</name>
</gene>